<dbReference type="NCBIfam" id="TIGR00496">
    <property type="entry name" value="frr"/>
    <property type="match status" value="1"/>
</dbReference>
<dbReference type="GO" id="GO:0002184">
    <property type="term" value="P:cytoplasmic translational termination"/>
    <property type="evidence" value="ECO:0007669"/>
    <property type="project" value="TreeGrafter"/>
</dbReference>
<dbReference type="GO" id="GO:0043023">
    <property type="term" value="F:ribosomal large subunit binding"/>
    <property type="evidence" value="ECO:0007669"/>
    <property type="project" value="TreeGrafter"/>
</dbReference>
<evidence type="ECO:0000256" key="4">
    <source>
        <dbReference type="ARBA" id="ARBA00022917"/>
    </source>
</evidence>
<name>A0AB39UZC1_9GAMM</name>
<protein>
    <recommendedName>
        <fullName evidence="6">Ribosome-recycling factor</fullName>
        <shortName evidence="6">RRF</shortName>
    </recommendedName>
    <alternativeName>
        <fullName evidence="6">Ribosome-releasing factor</fullName>
    </alternativeName>
</protein>
<dbReference type="FunFam" id="1.10.132.20:FF:000001">
    <property type="entry name" value="Ribosome-recycling factor"/>
    <property type="match status" value="1"/>
</dbReference>
<feature type="domain" description="Ribosome recycling factor" evidence="8">
    <location>
        <begin position="21"/>
        <end position="183"/>
    </location>
</feature>
<dbReference type="Gene3D" id="3.30.1360.40">
    <property type="match status" value="1"/>
</dbReference>
<dbReference type="RefSeq" id="WP_369602499.1">
    <property type="nucleotide sequence ID" value="NZ_CP154858.1"/>
</dbReference>
<dbReference type="PANTHER" id="PTHR20982:SF3">
    <property type="entry name" value="MITOCHONDRIAL RIBOSOME RECYCLING FACTOR PSEUDO 1"/>
    <property type="match status" value="1"/>
</dbReference>
<dbReference type="AlphaFoldDB" id="A0AB39UZC1"/>
<comment type="subcellular location">
    <subcellularLocation>
        <location evidence="1 6">Cytoplasm</location>
    </subcellularLocation>
</comment>
<proteinExistence type="inferred from homology"/>
<evidence type="ECO:0000256" key="5">
    <source>
        <dbReference type="ARBA" id="ARBA00025050"/>
    </source>
</evidence>
<dbReference type="SUPFAM" id="SSF55194">
    <property type="entry name" value="Ribosome recycling factor, RRF"/>
    <property type="match status" value="1"/>
</dbReference>
<keyword evidence="3 6" id="KW-0963">Cytoplasm</keyword>
<organism evidence="9">
    <name type="scientific">Thermohahella caldifontis</name>
    <dbReference type="NCBI Taxonomy" id="3142973"/>
    <lineage>
        <taxon>Bacteria</taxon>
        <taxon>Pseudomonadati</taxon>
        <taxon>Pseudomonadota</taxon>
        <taxon>Gammaproteobacteria</taxon>
        <taxon>Oceanospirillales</taxon>
        <taxon>Hahellaceae</taxon>
        <taxon>Thermohahella</taxon>
    </lineage>
</organism>
<dbReference type="InterPro" id="IPR036191">
    <property type="entry name" value="RRF_sf"/>
</dbReference>
<evidence type="ECO:0000256" key="1">
    <source>
        <dbReference type="ARBA" id="ARBA00004496"/>
    </source>
</evidence>
<dbReference type="CDD" id="cd00520">
    <property type="entry name" value="RRF"/>
    <property type="match status" value="1"/>
</dbReference>
<reference evidence="9" key="1">
    <citation type="submission" date="2024-05" db="EMBL/GenBank/DDBJ databases">
        <title>Genome sequencing of novel strain.</title>
        <authorList>
            <person name="Ganbat D."/>
            <person name="Ganbat S."/>
            <person name="Lee S.-J."/>
        </authorList>
    </citation>
    <scope>NUCLEOTIDE SEQUENCE</scope>
    <source>
        <strain evidence="9">SMD15-11</strain>
    </source>
</reference>
<keyword evidence="4 6" id="KW-0648">Protein biosynthesis</keyword>
<dbReference type="InterPro" id="IPR023584">
    <property type="entry name" value="Ribosome_recyc_fac_dom"/>
</dbReference>
<dbReference type="EMBL" id="CP154858">
    <property type="protein sequence ID" value="XDT73508.1"/>
    <property type="molecule type" value="Genomic_DNA"/>
</dbReference>
<evidence type="ECO:0000259" key="8">
    <source>
        <dbReference type="Pfam" id="PF01765"/>
    </source>
</evidence>
<dbReference type="Gene3D" id="1.10.132.20">
    <property type="entry name" value="Ribosome-recycling factor"/>
    <property type="match status" value="1"/>
</dbReference>
<dbReference type="KEGG" id="tcd:AAIA72_05945"/>
<dbReference type="InterPro" id="IPR002661">
    <property type="entry name" value="Ribosome_recyc_fac"/>
</dbReference>
<evidence type="ECO:0000256" key="7">
    <source>
        <dbReference type="SAM" id="Coils"/>
    </source>
</evidence>
<sequence>MINDIKKDAEARMQKSVEALAHAFAKIRTGRAHPNILDSVMVPYYGTDTPLTQVANVHAEDARTLAISPWEKQMVPVIEKAIMKSDLGLNPSTSGDVIRVHLAALTEETRKELVKQARHEAENARVSIRNIRRDANADIKELLKEKEISEDEEKKALDAIQKLTDQYIAKVDEALAVKEKDLMEV</sequence>
<evidence type="ECO:0000256" key="2">
    <source>
        <dbReference type="ARBA" id="ARBA00005912"/>
    </source>
</evidence>
<gene>
    <name evidence="6 9" type="primary">frr</name>
    <name evidence="9" type="ORF">AAIA72_05945</name>
</gene>
<evidence type="ECO:0000256" key="3">
    <source>
        <dbReference type="ARBA" id="ARBA00022490"/>
    </source>
</evidence>
<dbReference type="HAMAP" id="MF_00040">
    <property type="entry name" value="RRF"/>
    <property type="match status" value="1"/>
</dbReference>
<comment type="function">
    <text evidence="5 6">Responsible for the release of ribosomes from messenger RNA at the termination of protein biosynthesis. May increase the efficiency of translation by recycling ribosomes from one round of translation to another.</text>
</comment>
<comment type="similarity">
    <text evidence="2 6">Belongs to the RRF family.</text>
</comment>
<dbReference type="Pfam" id="PF01765">
    <property type="entry name" value="RRF"/>
    <property type="match status" value="1"/>
</dbReference>
<keyword evidence="7" id="KW-0175">Coiled coil</keyword>
<feature type="coiled-coil region" evidence="7">
    <location>
        <begin position="114"/>
        <end position="166"/>
    </location>
</feature>
<accession>A0AB39UZC1</accession>
<evidence type="ECO:0000256" key="6">
    <source>
        <dbReference type="HAMAP-Rule" id="MF_00040"/>
    </source>
</evidence>
<dbReference type="FunFam" id="3.30.1360.40:FF:000001">
    <property type="entry name" value="Ribosome-recycling factor"/>
    <property type="match status" value="1"/>
</dbReference>
<dbReference type="PANTHER" id="PTHR20982">
    <property type="entry name" value="RIBOSOME RECYCLING FACTOR"/>
    <property type="match status" value="1"/>
</dbReference>
<evidence type="ECO:0000313" key="9">
    <source>
        <dbReference type="EMBL" id="XDT73508.1"/>
    </source>
</evidence>
<dbReference type="GO" id="GO:0005829">
    <property type="term" value="C:cytosol"/>
    <property type="evidence" value="ECO:0007669"/>
    <property type="project" value="GOC"/>
</dbReference>